<dbReference type="SUPFAM" id="SSF56091">
    <property type="entry name" value="DNA ligase/mRNA capping enzyme, catalytic domain"/>
    <property type="match status" value="1"/>
</dbReference>
<evidence type="ECO:0000256" key="5">
    <source>
        <dbReference type="ARBA" id="ARBA00022884"/>
    </source>
</evidence>
<dbReference type="Gene3D" id="2.40.50.140">
    <property type="entry name" value="Nucleic acid-binding proteins"/>
    <property type="match status" value="1"/>
</dbReference>
<evidence type="ECO:0000256" key="2">
    <source>
        <dbReference type="ARBA" id="ARBA00022603"/>
    </source>
</evidence>
<reference evidence="8" key="1">
    <citation type="journal article" date="2020" name="Nature">
        <title>Giant virus diversity and host interactions through global metagenomics.</title>
        <authorList>
            <person name="Schulz F."/>
            <person name="Roux S."/>
            <person name="Paez-Espino D."/>
            <person name="Jungbluth S."/>
            <person name="Walsh D.A."/>
            <person name="Denef V.J."/>
            <person name="McMahon K.D."/>
            <person name="Konstantinidis K.T."/>
            <person name="Eloe-Fadrosh E.A."/>
            <person name="Kyrpides N.C."/>
            <person name="Woyke T."/>
        </authorList>
    </citation>
    <scope>NUCLEOTIDE SEQUENCE</scope>
    <source>
        <strain evidence="8">GVMAG-S-ERX555965-48</strain>
    </source>
</reference>
<protein>
    <recommendedName>
        <fullName evidence="1">mRNA (guanine-N(7))-methyltransferase</fullName>
        <ecNumber evidence="1">2.1.1.56</ecNumber>
    </recommendedName>
</protein>
<dbReference type="AlphaFoldDB" id="A0A6C0AW10"/>
<dbReference type="EMBL" id="MN738770">
    <property type="protein sequence ID" value="QHS83938.1"/>
    <property type="molecule type" value="Genomic_DNA"/>
</dbReference>
<dbReference type="PANTHER" id="PTHR12189">
    <property type="entry name" value="MRNA GUANINE-7- METHYLTRANSFERASE"/>
    <property type="match status" value="1"/>
</dbReference>
<keyword evidence="3" id="KW-0808">Transferase</keyword>
<dbReference type="Pfam" id="PF03291">
    <property type="entry name" value="mRNA_G-N7_MeTrfase"/>
    <property type="match status" value="1"/>
</dbReference>
<dbReference type="Gene3D" id="3.30.470.30">
    <property type="entry name" value="DNA ligase/mRNA capping enzyme"/>
    <property type="match status" value="1"/>
</dbReference>
<feature type="compositionally biased region" description="Acidic residues" evidence="6">
    <location>
        <begin position="1053"/>
        <end position="1062"/>
    </location>
</feature>
<dbReference type="GO" id="GO:0005634">
    <property type="term" value="C:nucleus"/>
    <property type="evidence" value="ECO:0007669"/>
    <property type="project" value="TreeGrafter"/>
</dbReference>
<dbReference type="Pfam" id="PF01331">
    <property type="entry name" value="mRNA_cap_enzyme"/>
    <property type="match status" value="1"/>
</dbReference>
<dbReference type="SUPFAM" id="SSF53335">
    <property type="entry name" value="S-adenosyl-L-methionine-dependent methyltransferases"/>
    <property type="match status" value="1"/>
</dbReference>
<feature type="region of interest" description="Disordered" evidence="6">
    <location>
        <begin position="1052"/>
        <end position="1086"/>
    </location>
</feature>
<feature type="compositionally biased region" description="Basic residues" evidence="6">
    <location>
        <begin position="1067"/>
        <end position="1086"/>
    </location>
</feature>
<dbReference type="GO" id="GO:0004484">
    <property type="term" value="F:mRNA guanylyltransferase activity"/>
    <property type="evidence" value="ECO:0007669"/>
    <property type="project" value="InterPro"/>
</dbReference>
<keyword evidence="5" id="KW-0694">RNA-binding</keyword>
<organism evidence="8">
    <name type="scientific">viral metagenome</name>
    <dbReference type="NCBI Taxonomy" id="1070528"/>
    <lineage>
        <taxon>unclassified sequences</taxon>
        <taxon>metagenomes</taxon>
        <taxon>organismal metagenomes</taxon>
    </lineage>
</organism>
<dbReference type="GO" id="GO:0003723">
    <property type="term" value="F:RNA binding"/>
    <property type="evidence" value="ECO:0007669"/>
    <property type="project" value="UniProtKB-KW"/>
</dbReference>
<evidence type="ECO:0000256" key="6">
    <source>
        <dbReference type="SAM" id="MobiDB-lite"/>
    </source>
</evidence>
<dbReference type="InterPro" id="IPR012340">
    <property type="entry name" value="NA-bd_OB-fold"/>
</dbReference>
<dbReference type="GO" id="GO:0004482">
    <property type="term" value="F:mRNA 5'-cap (guanine-N7-)-methyltransferase activity"/>
    <property type="evidence" value="ECO:0007669"/>
    <property type="project" value="UniProtKB-EC"/>
</dbReference>
<dbReference type="EC" id="2.1.1.56" evidence="1"/>
<keyword evidence="4" id="KW-0949">S-adenosyl-L-methionine</keyword>
<keyword evidence="2" id="KW-0489">Methyltransferase</keyword>
<evidence type="ECO:0000256" key="1">
    <source>
        <dbReference type="ARBA" id="ARBA00011926"/>
    </source>
</evidence>
<dbReference type="PANTHER" id="PTHR12189:SF2">
    <property type="entry name" value="MRNA CAP GUANINE-N7 METHYLTRANSFERASE"/>
    <property type="match status" value="1"/>
</dbReference>
<evidence type="ECO:0000256" key="4">
    <source>
        <dbReference type="ARBA" id="ARBA00022691"/>
    </source>
</evidence>
<dbReference type="GO" id="GO:0005524">
    <property type="term" value="F:ATP binding"/>
    <property type="evidence" value="ECO:0007669"/>
    <property type="project" value="InterPro"/>
</dbReference>
<evidence type="ECO:0000259" key="7">
    <source>
        <dbReference type="PROSITE" id="PS51562"/>
    </source>
</evidence>
<name>A0A6C0AW10_9ZZZZ</name>
<evidence type="ECO:0000256" key="3">
    <source>
        <dbReference type="ARBA" id="ARBA00022679"/>
    </source>
</evidence>
<sequence length="1086" mass="126807">MSMSKSSIKDIIESYLLYKESDNITKEFEIRFKPNKFKFFTKNDFDNLYSTLLSLGFKTTESNGIDILRIETNSEKKIRTEITGLSNIQKYCKTNQITDIDVLHINKRKPDDPESGNEVLPYDNTDFNFRASFQLEEQLKDEETKQNMVTGWNNMKKSFRYMNRLELTHDTLPLIFHLSIVKSSRKIKGTNKYAMEYTIQKSRVFENYESYEFEMELNTSNIDDDIKSTNLETNVKKGIKYFYSSLQDSNYPISYTEINSVLLEYMNVIHNDNIPEKHMKNGELKIVPKDFIGFSSNTLLMKNVIPVSDDIDIPNIRKNYTVTEKADGERRLMFISSKGKCYFIDTNMNVQYIGCKTTKDKLYKTILDGEFIKYDKNKNLLLLYACFDIYYIENVDKRKYKFVDKENGKEGRLHLLDKVLKKLDLQYETTNASSLLKIDKKTFYYSDNIFVDCKTLLNKTTNQLFDYNIDGLIFTPVEESIPITTTKTTWDYSFKWKPPVYNTIDFMVKINEGEELLYNSGSIKRYKQLVLHNGFNPKIHGYINPCASVLEGNFDNKTSEKEFDKKDNAYKPLPFYPNDPYDEDAHKCNIELTMNGGVENIYTEENELIEDNTIVEFRYELENPKLQKWIPLRVRYDKTRELRAGLPNYGNAYHVANSNWKSIHQPITDEMLSTGNDIPDIELNDDDVYYNRVSKTNDTRRLRDFHNLVIKRMLIKGVSQPGDTLIDYAVGKGGDFPKWIEANLQFIFGVDKSKDNIENWVNGACSRYLGYKKTHKNTPSALFIPGNSGQNIRSGEAIYDEQHKKITQAIFGQGPKDPTKLGKEVINHYGRGVDGFDVSSCQFALHYFFEKREILENFIQNVIDCTKVNGYFVGTSYDGKKIFNYLKDKKFNESVSFYNNHNGKKIWEITKLYENSDFVDDATSIGYTIDVYQESINKSFPEYLVNFDYFTNIMEKHGFKLLTPAELKELNLPSSLDSFESLFNKLKTEVSIGMRKKSEIGQSLQMNDLEKRISFLNNYFIFKKVRHDTVPVKLRGEYDDLKSEEIKIKQIYDDDDDDDDNNENSKSRKKQSMKIKKTTKRVKINT</sequence>
<evidence type="ECO:0000313" key="8">
    <source>
        <dbReference type="EMBL" id="QHS83938.1"/>
    </source>
</evidence>
<dbReference type="InterPro" id="IPR004971">
    <property type="entry name" value="mRNA_G-N7_MeTrfase_dom"/>
</dbReference>
<proteinExistence type="predicted"/>
<accession>A0A6C0AW10</accession>
<dbReference type="InterPro" id="IPR001339">
    <property type="entry name" value="mRNA_cap_enzyme_adenylation"/>
</dbReference>
<dbReference type="InterPro" id="IPR039753">
    <property type="entry name" value="RG7MT1"/>
</dbReference>
<dbReference type="InterPro" id="IPR029063">
    <property type="entry name" value="SAM-dependent_MTases_sf"/>
</dbReference>
<dbReference type="PROSITE" id="PS51562">
    <property type="entry name" value="RNA_CAP0_MT"/>
    <property type="match status" value="1"/>
</dbReference>
<feature type="domain" description="MRNA cap 0 methyltransferase" evidence="7">
    <location>
        <begin position="697"/>
        <end position="1025"/>
    </location>
</feature>
<dbReference type="Gene3D" id="3.40.50.150">
    <property type="entry name" value="Vaccinia Virus protein VP39"/>
    <property type="match status" value="1"/>
</dbReference>